<feature type="domain" description="Ketosynthase family 3 (KS3)" evidence="8">
    <location>
        <begin position="14"/>
        <end position="406"/>
    </location>
</feature>
<keyword evidence="10" id="KW-1185">Reference proteome</keyword>
<dbReference type="SMART" id="SM00827">
    <property type="entry name" value="PKS_AT"/>
    <property type="match status" value="1"/>
</dbReference>
<dbReference type="SMART" id="SM00823">
    <property type="entry name" value="PKS_PP"/>
    <property type="match status" value="1"/>
</dbReference>
<dbReference type="GO" id="GO:0004312">
    <property type="term" value="F:fatty acid synthase activity"/>
    <property type="evidence" value="ECO:0007669"/>
    <property type="project" value="TreeGrafter"/>
</dbReference>
<dbReference type="SUPFAM" id="SSF53901">
    <property type="entry name" value="Thiolase-like"/>
    <property type="match status" value="1"/>
</dbReference>
<keyword evidence="5" id="KW-0276">Fatty acid metabolism</keyword>
<dbReference type="AlphaFoldDB" id="A0A1W9ZL27"/>
<dbReference type="Pfam" id="PF00550">
    <property type="entry name" value="PP-binding"/>
    <property type="match status" value="1"/>
</dbReference>
<sequence length="894" mass="93918">MRISASRVEGGLQPTDIAIIGLACRFPGAANPRDFWQLLRDGREATGSIDNLADFDAGFFNLSPREACAMDPRQRLALELTWELFEDAFVVPQDVRGRQVAVYLGAMNDDYAFLTLRDAADTLDHHSFAGSNRAMIANRVSYAFGLRGVSMVVDSAQSSSLAAVHLACESLRAGAAELAIAGGIQLNLAPEIDMLESESGALSVLGHTYAFDERADGYVRGEGGGVVLLKPLPAAVADGNRIHAVILGSALGNAGHSAPGLTVPSAAAEAEIIRQALSSAGVDHNQIDYVEAHGTGTQVGDPIEAAALGEIFAERSQRPAAVGSVATNIGNAGAAAGIAGLLKAVLALENGLIPASLNYVSPSTDVESFGLRVNAALTPWPEAQPRRAGVSSFGMGGTNAHVILQQAPGTAKSAVAEYDSVAVPWVLSARSSAALVNQAQRLLAWIEADHRLSALDVGWTLASTRSAFEHRAVVVGATRAQLSAGLAELAGADHAPDQPSQPSRKIAFVFAGHGWQWPGVGHQLYQRFPAFAAAFDEVADALDAQLRVPLRQVIWGTDAELLQSAEFTRPAVFAVEVALATLLREWGVTPEVVLGQSVGEVAAAYIAGVLSLPEAATVLTQGKDEFLPTPAQLPESEPRIELVSDKATAESLGANVFVEVGPDAGLTAESLLSALGRLFTAGVNVNWPQAFAGMGAHRVDLPTYGFARQRYWLGGTRADQADSASATLATLADLPAAEQRRKLVELVCGHAAIVLGHPDSRNIDPERAFEELGFGSMTGVELRNRLTTATGLVLSRTLIFDYPTPAALAAHLGYQLSGSPPPASDDENMWAMLRNIPIQELRRTGLLDKLLLLAGQSGGVAPDPTVSDDVIDSLSPEALIEMALNPDPNADDEN</sequence>
<evidence type="ECO:0000256" key="5">
    <source>
        <dbReference type="ARBA" id="ARBA00022832"/>
    </source>
</evidence>
<dbReference type="Gene3D" id="3.40.366.10">
    <property type="entry name" value="Malonyl-Coenzyme A Acyl Carrier Protein, domain 2"/>
    <property type="match status" value="2"/>
</dbReference>
<dbReference type="Gene3D" id="3.40.47.10">
    <property type="match status" value="1"/>
</dbReference>
<dbReference type="InterPro" id="IPR001227">
    <property type="entry name" value="Ac_transferase_dom_sf"/>
</dbReference>
<dbReference type="PANTHER" id="PTHR43775:SF51">
    <property type="entry name" value="INACTIVE PHENOLPHTHIOCEROL SYNTHESIS POLYKETIDE SYNTHASE TYPE I PKS1-RELATED"/>
    <property type="match status" value="1"/>
</dbReference>
<evidence type="ECO:0000256" key="6">
    <source>
        <dbReference type="ARBA" id="ARBA00023098"/>
    </source>
</evidence>
<dbReference type="InterPro" id="IPR014043">
    <property type="entry name" value="Acyl_transferase_dom"/>
</dbReference>
<dbReference type="Pfam" id="PF16197">
    <property type="entry name" value="KAsynt_C_assoc"/>
    <property type="match status" value="1"/>
</dbReference>
<dbReference type="SMART" id="SM00825">
    <property type="entry name" value="PKS_KS"/>
    <property type="match status" value="1"/>
</dbReference>
<dbReference type="CDD" id="cd00833">
    <property type="entry name" value="PKS"/>
    <property type="match status" value="1"/>
</dbReference>
<dbReference type="Gene3D" id="1.10.1200.10">
    <property type="entry name" value="ACP-like"/>
    <property type="match status" value="1"/>
</dbReference>
<keyword evidence="2" id="KW-0596">Phosphopantetheine</keyword>
<comment type="caution">
    <text evidence="9">The sequence shown here is derived from an EMBL/GenBank/DDBJ whole genome shotgun (WGS) entry which is preliminary data.</text>
</comment>
<feature type="domain" description="Carrier" evidence="7">
    <location>
        <begin position="741"/>
        <end position="816"/>
    </location>
</feature>
<organism evidence="9 10">
    <name type="scientific">Mycobacterium angelicum</name>
    <dbReference type="NCBI Taxonomy" id="470074"/>
    <lineage>
        <taxon>Bacteria</taxon>
        <taxon>Bacillati</taxon>
        <taxon>Actinomycetota</taxon>
        <taxon>Actinomycetes</taxon>
        <taxon>Mycobacteriales</taxon>
        <taxon>Mycobacteriaceae</taxon>
        <taxon>Mycobacterium</taxon>
    </lineage>
</organism>
<dbReference type="Pfam" id="PF00698">
    <property type="entry name" value="Acyl_transf_1"/>
    <property type="match status" value="1"/>
</dbReference>
<evidence type="ECO:0000256" key="3">
    <source>
        <dbReference type="ARBA" id="ARBA00022553"/>
    </source>
</evidence>
<dbReference type="InterPro" id="IPR020841">
    <property type="entry name" value="PKS_Beta-ketoAc_synthase_dom"/>
</dbReference>
<dbReference type="PROSITE" id="PS52004">
    <property type="entry name" value="KS3_2"/>
    <property type="match status" value="1"/>
</dbReference>
<evidence type="ECO:0000313" key="9">
    <source>
        <dbReference type="EMBL" id="ORA17774.1"/>
    </source>
</evidence>
<dbReference type="PROSITE" id="PS50075">
    <property type="entry name" value="CARRIER"/>
    <property type="match status" value="1"/>
</dbReference>
<keyword evidence="6" id="KW-0443">Lipid metabolism</keyword>
<dbReference type="InterPro" id="IPR036736">
    <property type="entry name" value="ACP-like_sf"/>
</dbReference>
<name>A0A1W9ZL27_MYCAN</name>
<dbReference type="Pfam" id="PF00109">
    <property type="entry name" value="ketoacyl-synt"/>
    <property type="match status" value="1"/>
</dbReference>
<comment type="pathway">
    <text evidence="1">Lipid metabolism.</text>
</comment>
<dbReference type="InterPro" id="IPR020806">
    <property type="entry name" value="PKS_PP-bd"/>
</dbReference>
<dbReference type="Pfam" id="PF02801">
    <property type="entry name" value="Ketoacyl-synt_C"/>
    <property type="match status" value="1"/>
</dbReference>
<dbReference type="InterPro" id="IPR009081">
    <property type="entry name" value="PP-bd_ACP"/>
</dbReference>
<dbReference type="InterPro" id="IPR032821">
    <property type="entry name" value="PKS_assoc"/>
</dbReference>
<keyword evidence="4" id="KW-0808">Transferase</keyword>
<evidence type="ECO:0000256" key="4">
    <source>
        <dbReference type="ARBA" id="ARBA00022679"/>
    </source>
</evidence>
<evidence type="ECO:0000259" key="7">
    <source>
        <dbReference type="PROSITE" id="PS50075"/>
    </source>
</evidence>
<dbReference type="GO" id="GO:0006633">
    <property type="term" value="P:fatty acid biosynthetic process"/>
    <property type="evidence" value="ECO:0007669"/>
    <property type="project" value="TreeGrafter"/>
</dbReference>
<dbReference type="FunFam" id="1.10.1200.10:FF:000007">
    <property type="entry name" value="Probable polyketide synthase pks17"/>
    <property type="match status" value="1"/>
</dbReference>
<dbReference type="SMART" id="SM01294">
    <property type="entry name" value="PKS_PP_betabranch"/>
    <property type="match status" value="1"/>
</dbReference>
<dbReference type="PANTHER" id="PTHR43775">
    <property type="entry name" value="FATTY ACID SYNTHASE"/>
    <property type="match status" value="1"/>
</dbReference>
<dbReference type="GO" id="GO:0031177">
    <property type="term" value="F:phosphopantetheine binding"/>
    <property type="evidence" value="ECO:0007669"/>
    <property type="project" value="InterPro"/>
</dbReference>
<reference evidence="9 10" key="1">
    <citation type="submission" date="2017-02" db="EMBL/GenBank/DDBJ databases">
        <title>The new phylogeny of genus Mycobacterium.</title>
        <authorList>
            <person name="Tortoli E."/>
            <person name="Trovato A."/>
            <person name="Cirillo D.M."/>
        </authorList>
    </citation>
    <scope>NUCLEOTIDE SEQUENCE [LARGE SCALE GENOMIC DNA]</scope>
    <source>
        <strain evidence="9 10">DSM 45057</strain>
    </source>
</reference>
<dbReference type="Proteomes" id="UP000192284">
    <property type="component" value="Unassembled WGS sequence"/>
</dbReference>
<evidence type="ECO:0000256" key="2">
    <source>
        <dbReference type="ARBA" id="ARBA00022450"/>
    </source>
</evidence>
<accession>A0A1W9ZL27</accession>
<dbReference type="EMBL" id="MVHE01000037">
    <property type="protein sequence ID" value="ORA17774.1"/>
    <property type="molecule type" value="Genomic_DNA"/>
</dbReference>
<gene>
    <name evidence="9" type="ORF">BST12_19275</name>
</gene>
<protein>
    <submittedName>
        <fullName evidence="9">Uncharacterized protein</fullName>
    </submittedName>
</protein>
<dbReference type="InterPro" id="IPR014030">
    <property type="entry name" value="Ketoacyl_synth_N"/>
</dbReference>
<dbReference type="SUPFAM" id="SSF52151">
    <property type="entry name" value="FabD/lysophospholipase-like"/>
    <property type="match status" value="1"/>
</dbReference>
<proteinExistence type="predicted"/>
<dbReference type="InterPro" id="IPR016035">
    <property type="entry name" value="Acyl_Trfase/lysoPLipase"/>
</dbReference>
<evidence type="ECO:0000259" key="8">
    <source>
        <dbReference type="PROSITE" id="PS52004"/>
    </source>
</evidence>
<dbReference type="SUPFAM" id="SSF47336">
    <property type="entry name" value="ACP-like"/>
    <property type="match status" value="1"/>
</dbReference>
<evidence type="ECO:0000313" key="10">
    <source>
        <dbReference type="Proteomes" id="UP000192284"/>
    </source>
</evidence>
<dbReference type="Gene3D" id="3.30.70.3290">
    <property type="match status" value="2"/>
</dbReference>
<dbReference type="InterPro" id="IPR016039">
    <property type="entry name" value="Thiolase-like"/>
</dbReference>
<keyword evidence="3" id="KW-0597">Phosphoprotein</keyword>
<dbReference type="InterPro" id="IPR014031">
    <property type="entry name" value="Ketoacyl_synth_C"/>
</dbReference>
<dbReference type="InterPro" id="IPR050091">
    <property type="entry name" value="PKS_NRPS_Biosynth_Enz"/>
</dbReference>
<evidence type="ECO:0000256" key="1">
    <source>
        <dbReference type="ARBA" id="ARBA00005189"/>
    </source>
</evidence>